<name>A0A5B8U5S4_9ACTN</name>
<evidence type="ECO:0000313" key="1">
    <source>
        <dbReference type="EMBL" id="QEC48337.1"/>
    </source>
</evidence>
<reference evidence="1 2" key="1">
    <citation type="journal article" date="2018" name="J. Microbiol.">
        <title>Baekduia soli gen. nov., sp. nov., a novel bacterium isolated from the soil of Baekdu Mountain and proposal of a novel family name, Baekduiaceae fam. nov.</title>
        <authorList>
            <person name="An D.S."/>
            <person name="Siddiqi M.Z."/>
            <person name="Kim K.H."/>
            <person name="Yu H.S."/>
            <person name="Im W.T."/>
        </authorList>
    </citation>
    <scope>NUCLEOTIDE SEQUENCE [LARGE SCALE GENOMIC DNA]</scope>
    <source>
        <strain evidence="1 2">BR7-21</strain>
    </source>
</reference>
<organism evidence="1 2">
    <name type="scientific">Baekduia soli</name>
    <dbReference type="NCBI Taxonomy" id="496014"/>
    <lineage>
        <taxon>Bacteria</taxon>
        <taxon>Bacillati</taxon>
        <taxon>Actinomycetota</taxon>
        <taxon>Thermoleophilia</taxon>
        <taxon>Solirubrobacterales</taxon>
        <taxon>Baekduiaceae</taxon>
        <taxon>Baekduia</taxon>
    </lineage>
</organism>
<dbReference type="Proteomes" id="UP000321805">
    <property type="component" value="Chromosome"/>
</dbReference>
<keyword evidence="2" id="KW-1185">Reference proteome</keyword>
<sequence length="233" mass="24353">MATLAVAAPAGAQAVATATPPKAGGATKLHYAIDGTLDPVTLRIPTALTFSAPTGFTFDTRALAARCSRERAVLNECPKGSAMGGGQLVIGVTLPDGSERDAVFALHPYMSTGNRVWMLAYVTGWRVVPGTLVKSAAGLSLVFDPLPVPPPFPNVGYAFKSITLDVGATRTVKKVVKLKARARSKKARKRTTKTRYDLIHAPAQCAGSWAATVDLTFPDGSALPLPAPMPCTP</sequence>
<dbReference type="AlphaFoldDB" id="A0A5B8U5S4"/>
<accession>A0A5B8U5S4</accession>
<dbReference type="KEGG" id="bsol:FSW04_12675"/>
<evidence type="ECO:0000313" key="2">
    <source>
        <dbReference type="Proteomes" id="UP000321805"/>
    </source>
</evidence>
<dbReference type="EMBL" id="CP042430">
    <property type="protein sequence ID" value="QEC48337.1"/>
    <property type="molecule type" value="Genomic_DNA"/>
</dbReference>
<protein>
    <submittedName>
        <fullName evidence="1">Uncharacterized protein</fullName>
    </submittedName>
</protein>
<gene>
    <name evidence="1" type="ORF">FSW04_12675</name>
</gene>
<dbReference type="RefSeq" id="WP_146919761.1">
    <property type="nucleotide sequence ID" value="NZ_CP042430.1"/>
</dbReference>
<proteinExistence type="predicted"/>